<protein>
    <submittedName>
        <fullName evidence="1">Uncharacterized protein</fullName>
    </submittedName>
</protein>
<name>A0A512HMS8_9HYPH</name>
<accession>A0A512HMS8</accession>
<reference evidence="1 2" key="1">
    <citation type="submission" date="2019-07" db="EMBL/GenBank/DDBJ databases">
        <title>Whole genome shotgun sequence of Rhizobium naphthalenivorans NBRC 107585.</title>
        <authorList>
            <person name="Hosoyama A."/>
            <person name="Uohara A."/>
            <person name="Ohji S."/>
            <person name="Ichikawa N."/>
        </authorList>
    </citation>
    <scope>NUCLEOTIDE SEQUENCE [LARGE SCALE GENOMIC DNA]</scope>
    <source>
        <strain evidence="1 2">NBRC 107585</strain>
    </source>
</reference>
<dbReference type="Proteomes" id="UP000321717">
    <property type="component" value="Unassembled WGS sequence"/>
</dbReference>
<dbReference type="RefSeq" id="WP_055971903.1">
    <property type="nucleotide sequence ID" value="NZ_BJZP01000023.1"/>
</dbReference>
<keyword evidence="2" id="KW-1185">Reference proteome</keyword>
<dbReference type="AlphaFoldDB" id="A0A512HMS8"/>
<proteinExistence type="predicted"/>
<evidence type="ECO:0000313" key="2">
    <source>
        <dbReference type="Proteomes" id="UP000321717"/>
    </source>
</evidence>
<organism evidence="1 2">
    <name type="scientific">Ciceribacter naphthalenivorans</name>
    <dbReference type="NCBI Taxonomy" id="1118451"/>
    <lineage>
        <taxon>Bacteria</taxon>
        <taxon>Pseudomonadati</taxon>
        <taxon>Pseudomonadota</taxon>
        <taxon>Alphaproteobacteria</taxon>
        <taxon>Hyphomicrobiales</taxon>
        <taxon>Rhizobiaceae</taxon>
        <taxon>Ciceribacter</taxon>
    </lineage>
</organism>
<sequence length="111" mass="12390">MAKIERLSTRHVSSDRSLERIVAAARAEPGLWLMIKEREMELRTMRAELERLGAKEGDIDHLFPQRLKPTLSELADDLVSRMFGGCPPDMLAPVQDTLLAAARHDLDASPG</sequence>
<evidence type="ECO:0000313" key="1">
    <source>
        <dbReference type="EMBL" id="GEO86700.1"/>
    </source>
</evidence>
<comment type="caution">
    <text evidence="1">The sequence shown here is derived from an EMBL/GenBank/DDBJ whole genome shotgun (WGS) entry which is preliminary data.</text>
</comment>
<gene>
    <name evidence="1" type="ORF">RNA01_36320</name>
</gene>
<dbReference type="EMBL" id="BJZP01000023">
    <property type="protein sequence ID" value="GEO86700.1"/>
    <property type="molecule type" value="Genomic_DNA"/>
</dbReference>
<dbReference type="OrthoDB" id="8384625at2"/>